<feature type="compositionally biased region" description="Basic and acidic residues" evidence="1">
    <location>
        <begin position="50"/>
        <end position="62"/>
    </location>
</feature>
<dbReference type="EMBL" id="BEZZ01171405">
    <property type="protein sequence ID" value="GCC45899.1"/>
    <property type="molecule type" value="Genomic_DNA"/>
</dbReference>
<keyword evidence="3" id="KW-1185">Reference proteome</keyword>
<proteinExistence type="predicted"/>
<evidence type="ECO:0000256" key="1">
    <source>
        <dbReference type="SAM" id="MobiDB-lite"/>
    </source>
</evidence>
<evidence type="ECO:0000313" key="2">
    <source>
        <dbReference type="EMBL" id="GCC45899.1"/>
    </source>
</evidence>
<feature type="compositionally biased region" description="Low complexity" evidence="1">
    <location>
        <begin position="30"/>
        <end position="44"/>
    </location>
</feature>
<feature type="compositionally biased region" description="Acidic residues" evidence="1">
    <location>
        <begin position="81"/>
        <end position="90"/>
    </location>
</feature>
<evidence type="ECO:0000313" key="3">
    <source>
        <dbReference type="Proteomes" id="UP000287033"/>
    </source>
</evidence>
<comment type="caution">
    <text evidence="2">The sequence shown here is derived from an EMBL/GenBank/DDBJ whole genome shotgun (WGS) entry which is preliminary data.</text>
</comment>
<feature type="region of interest" description="Disordered" evidence="1">
    <location>
        <begin position="1"/>
        <end position="90"/>
    </location>
</feature>
<dbReference type="Proteomes" id="UP000287033">
    <property type="component" value="Unassembled WGS sequence"/>
</dbReference>
<accession>A0A401TTC8</accession>
<reference evidence="2 3" key="1">
    <citation type="journal article" date="2018" name="Nat. Ecol. Evol.">
        <title>Shark genomes provide insights into elasmobranch evolution and the origin of vertebrates.</title>
        <authorList>
            <person name="Hara Y"/>
            <person name="Yamaguchi K"/>
            <person name="Onimaru K"/>
            <person name="Kadota M"/>
            <person name="Koyanagi M"/>
            <person name="Keeley SD"/>
            <person name="Tatsumi K"/>
            <person name="Tanaka K"/>
            <person name="Motone F"/>
            <person name="Kageyama Y"/>
            <person name="Nozu R"/>
            <person name="Adachi N"/>
            <person name="Nishimura O"/>
            <person name="Nakagawa R"/>
            <person name="Tanegashima C"/>
            <person name="Kiyatake I"/>
            <person name="Matsumoto R"/>
            <person name="Murakumo K"/>
            <person name="Nishida K"/>
            <person name="Terakita A"/>
            <person name="Kuratani S"/>
            <person name="Sato K"/>
            <person name="Hyodo S Kuraku.S."/>
        </authorList>
    </citation>
    <scope>NUCLEOTIDE SEQUENCE [LARGE SCALE GENOMIC DNA]</scope>
</reference>
<organism evidence="2 3">
    <name type="scientific">Chiloscyllium punctatum</name>
    <name type="common">Brownbanded bambooshark</name>
    <name type="synonym">Hemiscyllium punctatum</name>
    <dbReference type="NCBI Taxonomy" id="137246"/>
    <lineage>
        <taxon>Eukaryota</taxon>
        <taxon>Metazoa</taxon>
        <taxon>Chordata</taxon>
        <taxon>Craniata</taxon>
        <taxon>Vertebrata</taxon>
        <taxon>Chondrichthyes</taxon>
        <taxon>Elasmobranchii</taxon>
        <taxon>Galeomorphii</taxon>
        <taxon>Galeoidea</taxon>
        <taxon>Orectolobiformes</taxon>
        <taxon>Hemiscylliidae</taxon>
        <taxon>Chiloscyllium</taxon>
    </lineage>
</organism>
<feature type="non-terminal residue" evidence="2">
    <location>
        <position position="1"/>
    </location>
</feature>
<name>A0A401TTC8_CHIPU</name>
<gene>
    <name evidence="2" type="ORF">chiPu_0029975</name>
</gene>
<dbReference type="AlphaFoldDB" id="A0A401TTC8"/>
<feature type="compositionally biased region" description="Basic and acidic residues" evidence="1">
    <location>
        <begin position="12"/>
        <end position="29"/>
    </location>
</feature>
<protein>
    <submittedName>
        <fullName evidence="2">Uncharacterized protein</fullName>
    </submittedName>
</protein>
<sequence>LQSPVPELGSPRLKEGAEKSKEPTEEKVAVPDAVPAEVPGGPAVSGLQPEPRERRDELKETPEAGEGALSPSSPQGKCESGEEEKEGVSE</sequence>